<feature type="transmembrane region" description="Helical" evidence="1">
    <location>
        <begin position="18"/>
        <end position="40"/>
    </location>
</feature>
<protein>
    <submittedName>
        <fullName evidence="2">Uncharacterized protein</fullName>
    </submittedName>
</protein>
<name>A0A940SVZ2_9ENTE</name>
<keyword evidence="1" id="KW-0812">Transmembrane</keyword>
<gene>
    <name evidence="2" type="ORF">I6N95_17390</name>
</gene>
<accession>A0A940SVZ2</accession>
<comment type="caution">
    <text evidence="2">The sequence shown here is derived from an EMBL/GenBank/DDBJ whole genome shotgun (WGS) entry which is preliminary data.</text>
</comment>
<dbReference type="RefSeq" id="WP_209530328.1">
    <property type="nucleotide sequence ID" value="NZ_JAEEGA010000012.1"/>
</dbReference>
<dbReference type="EMBL" id="JAEEGA010000012">
    <property type="protein sequence ID" value="MBP1042795.1"/>
    <property type="molecule type" value="Genomic_DNA"/>
</dbReference>
<evidence type="ECO:0000256" key="1">
    <source>
        <dbReference type="SAM" id="Phobius"/>
    </source>
</evidence>
<keyword evidence="3" id="KW-1185">Reference proteome</keyword>
<dbReference type="Proteomes" id="UP000674938">
    <property type="component" value="Unassembled WGS sequence"/>
</dbReference>
<reference evidence="2" key="1">
    <citation type="submission" date="2020-12" db="EMBL/GenBank/DDBJ databases">
        <title>Vagococcus allomyrinae sp. nov. and Enterococcus lavae sp. nov., isolated from the larvae of Allomyrina dichotoma.</title>
        <authorList>
            <person name="Lee S.D."/>
        </authorList>
    </citation>
    <scope>NUCLEOTIDE SEQUENCE</scope>
    <source>
        <strain evidence="2">BWB3-3</strain>
    </source>
</reference>
<sequence length="203" mass="22786">MNINLLPDKFIKNRAMEVILFITAIAFAAIIFLLISLFLINQLRVASYTSEVNNKKMEKITVEKQVTELEQSQLVELQGFVTLLKEGQPLMMPILKAFSQTASKANLVLMSYEVALVEGDEQGEGNLGEDGSELLPVIMIRARGDFYKAGPAFMEAIERLEWVYDCKPISVSKEADYAESDYVVRLKKADIPMVSRLEAKAND</sequence>
<dbReference type="AlphaFoldDB" id="A0A940SVZ2"/>
<keyword evidence="1" id="KW-1133">Transmembrane helix</keyword>
<evidence type="ECO:0000313" key="3">
    <source>
        <dbReference type="Proteomes" id="UP000674938"/>
    </source>
</evidence>
<organism evidence="2 3">
    <name type="scientific">Vagococcus allomyrinae</name>
    <dbReference type="NCBI Taxonomy" id="2794353"/>
    <lineage>
        <taxon>Bacteria</taxon>
        <taxon>Bacillati</taxon>
        <taxon>Bacillota</taxon>
        <taxon>Bacilli</taxon>
        <taxon>Lactobacillales</taxon>
        <taxon>Enterococcaceae</taxon>
        <taxon>Vagococcus</taxon>
    </lineage>
</organism>
<keyword evidence="1" id="KW-0472">Membrane</keyword>
<evidence type="ECO:0000313" key="2">
    <source>
        <dbReference type="EMBL" id="MBP1042795.1"/>
    </source>
</evidence>
<proteinExistence type="predicted"/>